<organism evidence="2 3">
    <name type="scientific">Arachis hypogaea</name>
    <name type="common">Peanut</name>
    <dbReference type="NCBI Taxonomy" id="3818"/>
    <lineage>
        <taxon>Eukaryota</taxon>
        <taxon>Viridiplantae</taxon>
        <taxon>Streptophyta</taxon>
        <taxon>Embryophyta</taxon>
        <taxon>Tracheophyta</taxon>
        <taxon>Spermatophyta</taxon>
        <taxon>Magnoliopsida</taxon>
        <taxon>eudicotyledons</taxon>
        <taxon>Gunneridae</taxon>
        <taxon>Pentapetalae</taxon>
        <taxon>rosids</taxon>
        <taxon>fabids</taxon>
        <taxon>Fabales</taxon>
        <taxon>Fabaceae</taxon>
        <taxon>Papilionoideae</taxon>
        <taxon>50 kb inversion clade</taxon>
        <taxon>dalbergioids sensu lato</taxon>
        <taxon>Dalbergieae</taxon>
        <taxon>Pterocarpus clade</taxon>
        <taxon>Arachis</taxon>
    </lineage>
</organism>
<dbReference type="AlphaFoldDB" id="A0A445DFJ1"/>
<evidence type="ECO:0000256" key="1">
    <source>
        <dbReference type="SAM" id="MobiDB-lite"/>
    </source>
</evidence>
<accession>A0A445DFJ1</accession>
<reference evidence="2 3" key="1">
    <citation type="submission" date="2019-01" db="EMBL/GenBank/DDBJ databases">
        <title>Sequencing of cultivated peanut Arachis hypogaea provides insights into genome evolution and oil improvement.</title>
        <authorList>
            <person name="Chen X."/>
        </authorList>
    </citation>
    <scope>NUCLEOTIDE SEQUENCE [LARGE SCALE GENOMIC DNA]</scope>
    <source>
        <strain evidence="3">cv. Fuhuasheng</strain>
        <tissue evidence="2">Leaves</tissue>
    </source>
</reference>
<evidence type="ECO:0000313" key="2">
    <source>
        <dbReference type="EMBL" id="RYR61936.1"/>
    </source>
</evidence>
<comment type="caution">
    <text evidence="2">The sequence shown here is derived from an EMBL/GenBank/DDBJ whole genome shotgun (WGS) entry which is preliminary data.</text>
</comment>
<dbReference type="Proteomes" id="UP000289738">
    <property type="component" value="Chromosome A04"/>
</dbReference>
<proteinExistence type="predicted"/>
<evidence type="ECO:0000313" key="3">
    <source>
        <dbReference type="Proteomes" id="UP000289738"/>
    </source>
</evidence>
<keyword evidence="3" id="KW-1185">Reference proteome</keyword>
<feature type="compositionally biased region" description="Basic and acidic residues" evidence="1">
    <location>
        <begin position="35"/>
        <end position="47"/>
    </location>
</feature>
<sequence>MYCGEVGHNKRSCAKKKKEDAEEQTRQMQLQLALVKEHVPPTDEAKTNNEVQSHSLPPPPVQPQPDVEVSQPKETPPMQDTQSPVQDPQGAKRGKPPILYVIKSNARLNASTKSPVAISAETLKGTTSATAKKMQTFMTFVPTQGFKRPRKKE</sequence>
<name>A0A445DFJ1_ARAHY</name>
<dbReference type="EMBL" id="SDMP01000004">
    <property type="protein sequence ID" value="RYR61936.1"/>
    <property type="molecule type" value="Genomic_DNA"/>
</dbReference>
<protein>
    <submittedName>
        <fullName evidence="2">Uncharacterized protein</fullName>
    </submittedName>
</protein>
<gene>
    <name evidence="2" type="ORF">Ahy_A04g019204</name>
</gene>
<feature type="region of interest" description="Disordered" evidence="1">
    <location>
        <begin position="1"/>
        <end position="95"/>
    </location>
</feature>